<name>A0AAE6QGZ7_9PSED</name>
<accession>A0AAE6QGZ7</accession>
<evidence type="ECO:0000313" key="1">
    <source>
        <dbReference type="EMBL" id="QGT81337.1"/>
    </source>
</evidence>
<dbReference type="Proteomes" id="UP000423413">
    <property type="component" value="Chromosome"/>
</dbReference>
<dbReference type="Pfam" id="PF15943">
    <property type="entry name" value="YdaS_toxin"/>
    <property type="match status" value="1"/>
</dbReference>
<organism evidence="1 2">
    <name type="scientific">Pseudomonas coronafaciens pv. coronafaciens</name>
    <dbReference type="NCBI Taxonomy" id="235275"/>
    <lineage>
        <taxon>Bacteria</taxon>
        <taxon>Pseudomonadati</taxon>
        <taxon>Pseudomonadota</taxon>
        <taxon>Gammaproteobacteria</taxon>
        <taxon>Pseudomonadales</taxon>
        <taxon>Pseudomonadaceae</taxon>
        <taxon>Pseudomonas</taxon>
        <taxon>Pseudomonas coronafaciens</taxon>
    </lineage>
</organism>
<proteinExistence type="predicted"/>
<sequence>MTVPKSMREAFDEVVARAGGQSAFARLISSESKQVSQQLVSYWLKKGELPAEFVLRVEKLTGCSRFRLRPDVFCEPDDLKSAA</sequence>
<reference evidence="1 2" key="1">
    <citation type="submission" date="2019-11" db="EMBL/GenBank/DDBJ databases">
        <title>Complete genome sequence of Pseudomonas syringae pv. coronafaciens isolate B19001 originated in imported oat cereal.</title>
        <authorList>
            <person name="Kim S.M."/>
            <person name="Lee B.C."/>
            <person name="Seo S.J."/>
            <person name="Lee J.E."/>
            <person name="Choi N.J."/>
            <person name="Park J.H."/>
        </authorList>
    </citation>
    <scope>NUCLEOTIDE SEQUENCE [LARGE SCALE GENOMIC DNA]</scope>
    <source>
        <strain evidence="1 2">B19001</strain>
    </source>
</reference>
<dbReference type="AlphaFoldDB" id="A0AAE6QGZ7"/>
<dbReference type="InterPro" id="IPR010982">
    <property type="entry name" value="Lambda_DNA-bd_dom_sf"/>
</dbReference>
<dbReference type="RefSeq" id="WP_122356727.1">
    <property type="nucleotide sequence ID" value="NZ_CP046441.1"/>
</dbReference>
<dbReference type="Gene3D" id="1.10.260.40">
    <property type="entry name" value="lambda repressor-like DNA-binding domains"/>
    <property type="match status" value="1"/>
</dbReference>
<gene>
    <name evidence="1" type="ORF">GMO17_09140</name>
</gene>
<evidence type="ECO:0000313" key="2">
    <source>
        <dbReference type="Proteomes" id="UP000423413"/>
    </source>
</evidence>
<dbReference type="GO" id="GO:0003677">
    <property type="term" value="F:DNA binding"/>
    <property type="evidence" value="ECO:0007669"/>
    <property type="project" value="InterPro"/>
</dbReference>
<dbReference type="InterPro" id="IPR031856">
    <property type="entry name" value="YdaS_toxin-like"/>
</dbReference>
<protein>
    <submittedName>
        <fullName evidence="1">Transcriptional regulator</fullName>
    </submittedName>
</protein>
<dbReference type="EMBL" id="CP046441">
    <property type="protein sequence ID" value="QGT81337.1"/>
    <property type="molecule type" value="Genomic_DNA"/>
</dbReference>